<proteinExistence type="predicted"/>
<dbReference type="EMBL" id="MDLC01000006">
    <property type="protein sequence ID" value="ODS24661.1"/>
    <property type="molecule type" value="Genomic_DNA"/>
</dbReference>
<dbReference type="SUPFAM" id="SSF47598">
    <property type="entry name" value="Ribbon-helix-helix"/>
    <property type="match status" value="1"/>
</dbReference>
<dbReference type="PANTHER" id="PTHR40688">
    <property type="match status" value="1"/>
</dbReference>
<dbReference type="PANTHER" id="PTHR40688:SF2">
    <property type="entry name" value="RIBBON-HELIX-HELIX PROTEIN COPG DOMAIN-CONTAINING PROTEIN"/>
    <property type="match status" value="1"/>
</dbReference>
<dbReference type="InterPro" id="IPR010985">
    <property type="entry name" value="Ribbon_hlx_hlx"/>
</dbReference>
<dbReference type="CDD" id="cd22233">
    <property type="entry name" value="RHH_CopAso-like"/>
    <property type="match status" value="1"/>
</dbReference>
<dbReference type="GO" id="GO:0006355">
    <property type="term" value="P:regulation of DNA-templated transcription"/>
    <property type="evidence" value="ECO:0007669"/>
    <property type="project" value="InterPro"/>
</dbReference>
<dbReference type="AlphaFoldDB" id="A0A1D2QSU4"/>
<comment type="caution">
    <text evidence="2">The sequence shown here is derived from an EMBL/GenBank/DDBJ whole genome shotgun (WGS) entry which is preliminary data.</text>
</comment>
<protein>
    <submittedName>
        <fullName evidence="2">Uncharacterized protein</fullName>
    </submittedName>
</protein>
<feature type="region of interest" description="Disordered" evidence="1">
    <location>
        <begin position="68"/>
        <end position="89"/>
    </location>
</feature>
<accession>A0A1D2QSU4</accession>
<gene>
    <name evidence="2" type="ORF">AB835_02745</name>
</gene>
<feature type="compositionally biased region" description="Polar residues" evidence="1">
    <location>
        <begin position="68"/>
        <end position="77"/>
    </location>
</feature>
<dbReference type="STRING" id="62101.AB835_02745"/>
<dbReference type="InterPro" id="IPR052991">
    <property type="entry name" value="Non-func_TypeII_TA_Antitoxin"/>
</dbReference>
<dbReference type="Proteomes" id="UP000242502">
    <property type="component" value="Unassembled WGS sequence"/>
</dbReference>
<reference evidence="2 3" key="1">
    <citation type="journal article" date="2016" name="Appl. Environ. Microbiol.">
        <title>Lack of Overt Genome Reduction in the Bryostatin-Producing Bryozoan Symbiont "Candidatus Endobugula sertula".</title>
        <authorList>
            <person name="Miller I.J."/>
            <person name="Vanee N."/>
            <person name="Fong S.S."/>
            <person name="Lim-Fong G.E."/>
            <person name="Kwan J.C."/>
        </authorList>
    </citation>
    <scope>NUCLEOTIDE SEQUENCE [LARGE SCALE GENOMIC DNA]</scope>
    <source>
        <strain evidence="2">AB1-4</strain>
    </source>
</reference>
<evidence type="ECO:0000256" key="1">
    <source>
        <dbReference type="SAM" id="MobiDB-lite"/>
    </source>
</evidence>
<evidence type="ECO:0000313" key="2">
    <source>
        <dbReference type="EMBL" id="ODS24661.1"/>
    </source>
</evidence>
<sequence>MPTIPFTTRLDTELKARLEEIAQYEDRSTSYVANRAIQNFVEEREATRELIKVGLNLAEKGVSISESAIDSWLNSPEDTPFPKPDTFEQ</sequence>
<organism evidence="2 3">
    <name type="scientific">Candidatus Endobugula sertula</name>
    <name type="common">Bugula neritina bacterial symbiont</name>
    <dbReference type="NCBI Taxonomy" id="62101"/>
    <lineage>
        <taxon>Bacteria</taxon>
        <taxon>Pseudomonadati</taxon>
        <taxon>Pseudomonadota</taxon>
        <taxon>Gammaproteobacteria</taxon>
        <taxon>Cellvibrionales</taxon>
        <taxon>Cellvibrionaceae</taxon>
        <taxon>Candidatus Endobugula</taxon>
    </lineage>
</organism>
<evidence type="ECO:0000313" key="3">
    <source>
        <dbReference type="Proteomes" id="UP000242502"/>
    </source>
</evidence>
<name>A0A1D2QSU4_9GAMM</name>